<dbReference type="OMA" id="HTYHMER"/>
<feature type="region of interest" description="Disordered" evidence="1">
    <location>
        <begin position="112"/>
        <end position="144"/>
    </location>
</feature>
<organism evidence="2 3">
    <name type="scientific">Scyliorhinus torazame</name>
    <name type="common">Cloudy catshark</name>
    <name type="synonym">Catulus torazame</name>
    <dbReference type="NCBI Taxonomy" id="75743"/>
    <lineage>
        <taxon>Eukaryota</taxon>
        <taxon>Metazoa</taxon>
        <taxon>Chordata</taxon>
        <taxon>Craniata</taxon>
        <taxon>Vertebrata</taxon>
        <taxon>Chondrichthyes</taxon>
        <taxon>Elasmobranchii</taxon>
        <taxon>Galeomorphii</taxon>
        <taxon>Galeoidea</taxon>
        <taxon>Carcharhiniformes</taxon>
        <taxon>Scyliorhinidae</taxon>
        <taxon>Scyliorhinus</taxon>
    </lineage>
</organism>
<dbReference type="Pfam" id="PF15826">
    <property type="entry name" value="PUMA"/>
    <property type="match status" value="1"/>
</dbReference>
<evidence type="ECO:0000313" key="3">
    <source>
        <dbReference type="Proteomes" id="UP000288216"/>
    </source>
</evidence>
<reference evidence="2 3" key="1">
    <citation type="journal article" date="2018" name="Nat. Ecol. Evol.">
        <title>Shark genomes provide insights into elasmobranch evolution and the origin of vertebrates.</title>
        <authorList>
            <person name="Hara Y"/>
            <person name="Yamaguchi K"/>
            <person name="Onimaru K"/>
            <person name="Kadota M"/>
            <person name="Koyanagi M"/>
            <person name="Keeley SD"/>
            <person name="Tatsumi K"/>
            <person name="Tanaka K"/>
            <person name="Motone F"/>
            <person name="Kageyama Y"/>
            <person name="Nozu R"/>
            <person name="Adachi N"/>
            <person name="Nishimura O"/>
            <person name="Nakagawa R"/>
            <person name="Tanegashima C"/>
            <person name="Kiyatake I"/>
            <person name="Matsumoto R"/>
            <person name="Murakumo K"/>
            <person name="Nishida K"/>
            <person name="Terakita A"/>
            <person name="Kuratani S"/>
            <person name="Sato K"/>
            <person name="Hyodo S Kuraku.S."/>
        </authorList>
    </citation>
    <scope>NUCLEOTIDE SEQUENCE [LARGE SCALE GENOMIC DNA]</scope>
</reference>
<name>A0A401Q3A6_SCYTO</name>
<dbReference type="GO" id="GO:0043065">
    <property type="term" value="P:positive regulation of apoptotic process"/>
    <property type="evidence" value="ECO:0007669"/>
    <property type="project" value="InterPro"/>
</dbReference>
<dbReference type="GO" id="GO:0090200">
    <property type="term" value="P:positive regulation of release of cytochrome c from mitochondria"/>
    <property type="evidence" value="ECO:0007669"/>
    <property type="project" value="InterPro"/>
</dbReference>
<feature type="compositionally biased region" description="Polar residues" evidence="1">
    <location>
        <begin position="112"/>
        <end position="122"/>
    </location>
</feature>
<evidence type="ECO:0000256" key="1">
    <source>
        <dbReference type="SAM" id="MobiDB-lite"/>
    </source>
</evidence>
<dbReference type="OrthoDB" id="9948431at2759"/>
<accession>A0A401Q3A6</accession>
<dbReference type="InterPro" id="IPR031661">
    <property type="entry name" value="Bbc3"/>
</dbReference>
<sequence length="205" mass="22925">RGGTKIGGEEFSRGKELSRLNGEIAQAICSMAKPFDDGNASDPHAQEHIPREVQCSLANCTAIPAALYSPLPLAHAHSFRHQGQYCNRSLPAAAVSCRGSLTCGMDTTADSPLSGGSRQIQSAMPDGSIGSSLTTQDRDSHQEMGDDEAIIRQIGIQLRQMADQLHTYHMERVVEWDRRHWPFWYWTFLNFFMHTLAIFPVPRWR</sequence>
<dbReference type="EMBL" id="BFAA01016101">
    <property type="protein sequence ID" value="GCB79834.1"/>
    <property type="molecule type" value="Genomic_DNA"/>
</dbReference>
<dbReference type="Proteomes" id="UP000288216">
    <property type="component" value="Unassembled WGS sequence"/>
</dbReference>
<feature type="non-terminal residue" evidence="2">
    <location>
        <position position="1"/>
    </location>
</feature>
<evidence type="ECO:0000313" key="2">
    <source>
        <dbReference type="EMBL" id="GCB79834.1"/>
    </source>
</evidence>
<comment type="caution">
    <text evidence="2">The sequence shown here is derived from an EMBL/GenBank/DDBJ whole genome shotgun (WGS) entry which is preliminary data.</text>
</comment>
<protein>
    <submittedName>
        <fullName evidence="2">Uncharacterized protein</fullName>
    </submittedName>
</protein>
<keyword evidence="3" id="KW-1185">Reference proteome</keyword>
<proteinExistence type="predicted"/>
<dbReference type="GO" id="GO:0097193">
    <property type="term" value="P:intrinsic apoptotic signaling pathway"/>
    <property type="evidence" value="ECO:0007669"/>
    <property type="project" value="InterPro"/>
</dbReference>
<dbReference type="AlphaFoldDB" id="A0A401Q3A6"/>
<gene>
    <name evidence="2" type="ORF">scyTo_0020253</name>
</gene>
<dbReference type="GO" id="GO:0005739">
    <property type="term" value="C:mitochondrion"/>
    <property type="evidence" value="ECO:0007669"/>
    <property type="project" value="InterPro"/>
</dbReference>